<evidence type="ECO:0000256" key="1">
    <source>
        <dbReference type="ARBA" id="ARBA00004651"/>
    </source>
</evidence>
<keyword evidence="15" id="KW-1185">Reference proteome</keyword>
<feature type="transmembrane region" description="Helical" evidence="11">
    <location>
        <begin position="6"/>
        <end position="28"/>
    </location>
</feature>
<dbReference type="Gene3D" id="3.10.580.10">
    <property type="entry name" value="CBS-domain"/>
    <property type="match status" value="1"/>
</dbReference>
<reference evidence="15" key="1">
    <citation type="submission" date="2016-11" db="EMBL/GenBank/DDBJ databases">
        <authorList>
            <person name="Varghese N."/>
            <person name="Submissions S."/>
        </authorList>
    </citation>
    <scope>NUCLEOTIDE SEQUENCE [LARGE SCALE GENOMIC DNA]</scope>
    <source>
        <strain evidence="15">DSM 9756</strain>
    </source>
</reference>
<dbReference type="PROSITE" id="PS51371">
    <property type="entry name" value="CBS"/>
    <property type="match status" value="2"/>
</dbReference>
<keyword evidence="7 9" id="KW-0129">CBS domain</keyword>
<gene>
    <name evidence="14" type="ORF">SAMN02745206_03292</name>
</gene>
<dbReference type="InterPro" id="IPR002550">
    <property type="entry name" value="CNNM"/>
</dbReference>
<dbReference type="InterPro" id="IPR046342">
    <property type="entry name" value="CBS_dom_sf"/>
</dbReference>
<sequence length="412" mass="46146">MAVDLTIMVVLLMLSAFFSGSETAFMAVDRIKLRQKARSDKRAQLARNILRQPEKLIATLLFCNNLVNVGLSAIGTALAIRLFGQEGVLIATGLVTVFLLIFSEITPKTIAAYYPNSIAVTTAVVMNGCIRLFYPLVRLLTLISSGIIRVLGVSKPERRKGITEEEIAFVIKAGAEDGALDHAKQDMLLGVLSLDRVLVGDIMVPIRDVVTLRLEAPYEEVFRVIQTHKYARYPVYKGDPTNIVGFIHALDFLLQARKESFQLKALLRPPHFVPELRTIGMQLMSFKKEQAHLSLVVDEYGNVVGIVTMEDILEEIVGEIEDEHDPQARWVRKTAPGRYSVDGRVSVRDVNRWLRARLPEEEVRTMGGLIQKELGRIPQKGDTVKVGPYQLTVEEMRGKSITRVLLEVRESE</sequence>
<comment type="similarity">
    <text evidence="2">Belongs to the UPF0053 family.</text>
</comment>
<dbReference type="InterPro" id="IPR036318">
    <property type="entry name" value="FAD-bd_PCMH-like_sf"/>
</dbReference>
<dbReference type="PANTHER" id="PTHR22777">
    <property type="entry name" value="HEMOLYSIN-RELATED"/>
    <property type="match status" value="1"/>
</dbReference>
<evidence type="ECO:0000256" key="5">
    <source>
        <dbReference type="ARBA" id="ARBA00022737"/>
    </source>
</evidence>
<accession>A0A1M5H6C0</accession>
<dbReference type="Gene3D" id="3.30.465.10">
    <property type="match status" value="1"/>
</dbReference>
<dbReference type="Pfam" id="PF03471">
    <property type="entry name" value="CorC_HlyC"/>
    <property type="match status" value="1"/>
</dbReference>
<comment type="subcellular location">
    <subcellularLocation>
        <location evidence="1">Cell membrane</location>
        <topology evidence="1">Multi-pass membrane protein</topology>
    </subcellularLocation>
</comment>
<evidence type="ECO:0000256" key="10">
    <source>
        <dbReference type="PROSITE-ProRule" id="PRU01193"/>
    </source>
</evidence>
<dbReference type="PANTHER" id="PTHR22777:SF32">
    <property type="entry name" value="UPF0053 INNER MEMBRANE PROTEIN YFJD"/>
    <property type="match status" value="1"/>
</dbReference>
<evidence type="ECO:0000256" key="8">
    <source>
        <dbReference type="ARBA" id="ARBA00023136"/>
    </source>
</evidence>
<dbReference type="EMBL" id="FQVB01000042">
    <property type="protein sequence ID" value="SHG11465.1"/>
    <property type="molecule type" value="Genomic_DNA"/>
</dbReference>
<evidence type="ECO:0000256" key="11">
    <source>
        <dbReference type="SAM" id="Phobius"/>
    </source>
</evidence>
<dbReference type="InterPro" id="IPR044751">
    <property type="entry name" value="Ion_transp-like_CBS"/>
</dbReference>
<dbReference type="InterPro" id="IPR005170">
    <property type="entry name" value="Transptr-assoc_dom"/>
</dbReference>
<evidence type="ECO:0000259" key="12">
    <source>
        <dbReference type="PROSITE" id="PS51371"/>
    </source>
</evidence>
<dbReference type="SUPFAM" id="SSF54631">
    <property type="entry name" value="CBS-domain pair"/>
    <property type="match status" value="1"/>
</dbReference>
<keyword evidence="5" id="KW-0677">Repeat</keyword>
<dbReference type="STRING" id="1121391.SAMN02745206_03292"/>
<dbReference type="InterPro" id="IPR000644">
    <property type="entry name" value="CBS_dom"/>
</dbReference>
<dbReference type="AlphaFoldDB" id="A0A1M5H6C0"/>
<feature type="transmembrane region" description="Helical" evidence="11">
    <location>
        <begin position="86"/>
        <end position="103"/>
    </location>
</feature>
<evidence type="ECO:0000256" key="7">
    <source>
        <dbReference type="ARBA" id="ARBA00023122"/>
    </source>
</evidence>
<dbReference type="CDD" id="cd04590">
    <property type="entry name" value="CBS_pair_CorC_HlyC_assoc"/>
    <property type="match status" value="1"/>
</dbReference>
<feature type="domain" description="CBS" evidence="12">
    <location>
        <begin position="266"/>
        <end position="323"/>
    </location>
</feature>
<evidence type="ECO:0000256" key="3">
    <source>
        <dbReference type="ARBA" id="ARBA00022475"/>
    </source>
</evidence>
<dbReference type="Pfam" id="PF00571">
    <property type="entry name" value="CBS"/>
    <property type="match status" value="2"/>
</dbReference>
<feature type="domain" description="CBS" evidence="12">
    <location>
        <begin position="203"/>
        <end position="263"/>
    </location>
</feature>
<evidence type="ECO:0000313" key="15">
    <source>
        <dbReference type="Proteomes" id="UP000184076"/>
    </source>
</evidence>
<organism evidence="14 15">
    <name type="scientific">Desulfacinum infernum DSM 9756</name>
    <dbReference type="NCBI Taxonomy" id="1121391"/>
    <lineage>
        <taxon>Bacteria</taxon>
        <taxon>Pseudomonadati</taxon>
        <taxon>Thermodesulfobacteriota</taxon>
        <taxon>Syntrophobacteria</taxon>
        <taxon>Syntrophobacterales</taxon>
        <taxon>Syntrophobacteraceae</taxon>
        <taxon>Desulfacinum</taxon>
    </lineage>
</organism>
<protein>
    <submittedName>
        <fullName evidence="14">Mg2+ and Co2+ transporter CorB, contains DUF21, CBS pair, and CorC-HlyC domains</fullName>
    </submittedName>
</protein>
<dbReference type="Proteomes" id="UP000184076">
    <property type="component" value="Unassembled WGS sequence"/>
</dbReference>
<dbReference type="SMART" id="SM01091">
    <property type="entry name" value="CorC_HlyC"/>
    <property type="match status" value="1"/>
</dbReference>
<dbReference type="SUPFAM" id="SSF56176">
    <property type="entry name" value="FAD-binding/transporter-associated domain-like"/>
    <property type="match status" value="1"/>
</dbReference>
<dbReference type="InterPro" id="IPR016169">
    <property type="entry name" value="FAD-bd_PCMH_sub2"/>
</dbReference>
<keyword evidence="4 10" id="KW-0812">Transmembrane</keyword>
<evidence type="ECO:0000259" key="13">
    <source>
        <dbReference type="PROSITE" id="PS51846"/>
    </source>
</evidence>
<feature type="transmembrane region" description="Helical" evidence="11">
    <location>
        <begin position="56"/>
        <end position="80"/>
    </location>
</feature>
<dbReference type="PROSITE" id="PS51846">
    <property type="entry name" value="CNNM"/>
    <property type="match status" value="1"/>
</dbReference>
<dbReference type="GO" id="GO:0005886">
    <property type="term" value="C:plasma membrane"/>
    <property type="evidence" value="ECO:0007669"/>
    <property type="project" value="UniProtKB-SubCell"/>
</dbReference>
<dbReference type="OrthoDB" id="9798188at2"/>
<evidence type="ECO:0000256" key="9">
    <source>
        <dbReference type="PROSITE-ProRule" id="PRU00703"/>
    </source>
</evidence>
<proteinExistence type="inferred from homology"/>
<evidence type="ECO:0000256" key="2">
    <source>
        <dbReference type="ARBA" id="ARBA00006337"/>
    </source>
</evidence>
<keyword evidence="6 10" id="KW-1133">Transmembrane helix</keyword>
<dbReference type="Pfam" id="PF01595">
    <property type="entry name" value="CNNM"/>
    <property type="match status" value="1"/>
</dbReference>
<evidence type="ECO:0000256" key="4">
    <source>
        <dbReference type="ARBA" id="ARBA00022692"/>
    </source>
</evidence>
<evidence type="ECO:0000313" key="14">
    <source>
        <dbReference type="EMBL" id="SHG11465.1"/>
    </source>
</evidence>
<evidence type="ECO:0000256" key="6">
    <source>
        <dbReference type="ARBA" id="ARBA00022989"/>
    </source>
</evidence>
<keyword evidence="8 10" id="KW-0472">Membrane</keyword>
<dbReference type="GO" id="GO:0050660">
    <property type="term" value="F:flavin adenine dinucleotide binding"/>
    <property type="evidence" value="ECO:0007669"/>
    <property type="project" value="InterPro"/>
</dbReference>
<name>A0A1M5H6C0_9BACT</name>
<feature type="transmembrane region" description="Helical" evidence="11">
    <location>
        <begin position="110"/>
        <end position="126"/>
    </location>
</feature>
<dbReference type="FunFam" id="3.10.580.10:FF:000002">
    <property type="entry name" value="Magnesium/cobalt efflux protein CorC"/>
    <property type="match status" value="1"/>
</dbReference>
<keyword evidence="3" id="KW-1003">Cell membrane</keyword>
<feature type="domain" description="CNNM transmembrane" evidence="13">
    <location>
        <begin position="1"/>
        <end position="184"/>
    </location>
</feature>
<dbReference type="RefSeq" id="WP_073041427.1">
    <property type="nucleotide sequence ID" value="NZ_FQVB01000042.1"/>
</dbReference>